<proteinExistence type="predicted"/>
<gene>
    <name evidence="2" type="primary">hemA_1</name>
    <name evidence="2" type="ORF">GMA8713_02219</name>
</gene>
<dbReference type="SUPFAM" id="SSF51735">
    <property type="entry name" value="NAD(P)-binding Rossmann-fold domains"/>
    <property type="match status" value="1"/>
</dbReference>
<dbReference type="InterPro" id="IPR036291">
    <property type="entry name" value="NAD(P)-bd_dom_sf"/>
</dbReference>
<evidence type="ECO:0000313" key="3">
    <source>
        <dbReference type="Proteomes" id="UP000073601"/>
    </source>
</evidence>
<keyword evidence="3" id="KW-1185">Reference proteome</keyword>
<feature type="domain" description="Saccharopine dehydrogenase NADP binding" evidence="1">
    <location>
        <begin position="10"/>
        <end position="107"/>
    </location>
</feature>
<dbReference type="Gene3D" id="3.40.50.720">
    <property type="entry name" value="NAD(P)-binding Rossmann-like Domain"/>
    <property type="match status" value="1"/>
</dbReference>
<sequence length="383" mass="42428">MDFNQQKRDVLILGGMGQVGQQVMQYLLDNTSQKIVVASRSASLSNTQTSHLAQRVSTKRIDVFDEQSLKSHCQDYALVISCVGPSGIVGDRVAKACKASNTAFIDAGGYDPVFKSLREDEFLTPSNVPLVINVGLLPGLSGLFPKYILEQIRSVADIDEIELQYVGRDAWSFNSAWDIIHSLGGFGHDRGFAYLQNDEILRAPFRQARSAVTFPNIDEEIGTMLVYSEEALELAKEFNISHLRAFGTNIGPRAMKACIFAKILGLYKFRSTTNLAAKLLEKSARKDLESLSPFYGIQVSLLNKKQLQSQAQLTLTNTYQATGKMIGIAARCVLEGHCSKTGVLMLHQAIAPSIFMPYLEEENIAEWGFNIANYDQRVKEKIA</sequence>
<keyword evidence="2" id="KW-0560">Oxidoreductase</keyword>
<dbReference type="Pfam" id="PF03435">
    <property type="entry name" value="Sacchrp_dh_NADP"/>
    <property type="match status" value="1"/>
</dbReference>
<organism evidence="2 3">
    <name type="scientific">Grimontia marina</name>
    <dbReference type="NCBI Taxonomy" id="646534"/>
    <lineage>
        <taxon>Bacteria</taxon>
        <taxon>Pseudomonadati</taxon>
        <taxon>Pseudomonadota</taxon>
        <taxon>Gammaproteobacteria</taxon>
        <taxon>Vibrionales</taxon>
        <taxon>Vibrionaceae</taxon>
        <taxon>Grimontia</taxon>
    </lineage>
</organism>
<dbReference type="RefSeq" id="WP_002541815.1">
    <property type="nucleotide sequence ID" value="NZ_CAWRCI010000018.1"/>
</dbReference>
<reference evidence="3" key="1">
    <citation type="submission" date="2016-02" db="EMBL/GenBank/DDBJ databases">
        <authorList>
            <person name="Rodrigo-Torres Lidia"/>
            <person name="Arahal R.David."/>
        </authorList>
    </citation>
    <scope>NUCLEOTIDE SEQUENCE [LARGE SCALE GENOMIC DNA]</scope>
    <source>
        <strain evidence="3">CECT 8713</strain>
    </source>
</reference>
<dbReference type="PANTHER" id="PTHR43796:SF2">
    <property type="entry name" value="CARBOXYNORSPERMIDINE SYNTHASE"/>
    <property type="match status" value="1"/>
</dbReference>
<dbReference type="GO" id="GO:0008883">
    <property type="term" value="F:glutamyl-tRNA reductase activity"/>
    <property type="evidence" value="ECO:0007669"/>
    <property type="project" value="UniProtKB-EC"/>
</dbReference>
<evidence type="ECO:0000259" key="1">
    <source>
        <dbReference type="Pfam" id="PF03435"/>
    </source>
</evidence>
<dbReference type="InterPro" id="IPR005097">
    <property type="entry name" value="Sacchrp_dh_NADP-bd"/>
</dbReference>
<dbReference type="PANTHER" id="PTHR43796">
    <property type="entry name" value="CARBOXYNORSPERMIDINE SYNTHASE"/>
    <property type="match status" value="1"/>
</dbReference>
<dbReference type="OrthoDB" id="8477818at2"/>
<name>A0A128F7S9_9GAMM</name>
<dbReference type="EMBL" id="FIZY01000018">
    <property type="protein sequence ID" value="CZF82434.1"/>
    <property type="molecule type" value="Genomic_DNA"/>
</dbReference>
<evidence type="ECO:0000313" key="2">
    <source>
        <dbReference type="EMBL" id="CZF82434.1"/>
    </source>
</evidence>
<dbReference type="EC" id="1.2.1.70" evidence="2"/>
<dbReference type="AlphaFoldDB" id="A0A128F7S9"/>
<protein>
    <submittedName>
        <fullName evidence="2">Glutamyl-tRNA reductase</fullName>
        <ecNumber evidence="2">1.2.1.70</ecNumber>
    </submittedName>
</protein>
<dbReference type="Proteomes" id="UP000073601">
    <property type="component" value="Unassembled WGS sequence"/>
</dbReference>
<accession>A0A128F7S9</accession>